<dbReference type="EMBL" id="JAVYJV010000010">
    <property type="protein sequence ID" value="KAK4360417.1"/>
    <property type="molecule type" value="Genomic_DNA"/>
</dbReference>
<reference evidence="1" key="1">
    <citation type="submission" date="2023-12" db="EMBL/GenBank/DDBJ databases">
        <title>Genome assembly of Anisodus tanguticus.</title>
        <authorList>
            <person name="Wang Y.-J."/>
        </authorList>
    </citation>
    <scope>NUCLEOTIDE SEQUENCE</scope>
    <source>
        <strain evidence="1">KB-2021</strain>
        <tissue evidence="1">Leaf</tissue>
    </source>
</reference>
<proteinExistence type="predicted"/>
<gene>
    <name evidence="1" type="ORF">RND71_019369</name>
</gene>
<organism evidence="1 2">
    <name type="scientific">Anisodus tanguticus</name>
    <dbReference type="NCBI Taxonomy" id="243964"/>
    <lineage>
        <taxon>Eukaryota</taxon>
        <taxon>Viridiplantae</taxon>
        <taxon>Streptophyta</taxon>
        <taxon>Embryophyta</taxon>
        <taxon>Tracheophyta</taxon>
        <taxon>Spermatophyta</taxon>
        <taxon>Magnoliopsida</taxon>
        <taxon>eudicotyledons</taxon>
        <taxon>Gunneridae</taxon>
        <taxon>Pentapetalae</taxon>
        <taxon>asterids</taxon>
        <taxon>lamiids</taxon>
        <taxon>Solanales</taxon>
        <taxon>Solanaceae</taxon>
        <taxon>Solanoideae</taxon>
        <taxon>Hyoscyameae</taxon>
        <taxon>Anisodus</taxon>
    </lineage>
</organism>
<dbReference type="AlphaFoldDB" id="A0AAE1RZB6"/>
<sequence>MAIDESQPKLGLNIEAHLLNQSPWLNLWRCDAQGYDYLNQPCTLSLKILVPTVFNLCLSGDVDLLFSRNKHCCSSKVVPLLVGREPLHIVDCCRALLLLQYVLASRARLLMRLVFYHRYAMLLQSLSWDLEKAFHFAFSTKAALKKGDRISPSLACKFFLSFALPVQLLKGICAYLKFALAMMNHKPLLAYIRSDSLFHSRDPILGNGFTVLLAGLDIPIKISYEGKGKGIKRLLTQMNGQKVQKITKVSQCAVQNAVVFSWTNFSPRFMRCRILGMRSNFLLLQSYSLSCFEC</sequence>
<name>A0AAE1RZB6_9SOLA</name>
<protein>
    <submittedName>
        <fullName evidence="1">Uncharacterized protein</fullName>
    </submittedName>
</protein>
<dbReference type="Proteomes" id="UP001291623">
    <property type="component" value="Unassembled WGS sequence"/>
</dbReference>
<comment type="caution">
    <text evidence="1">The sequence shown here is derived from an EMBL/GenBank/DDBJ whole genome shotgun (WGS) entry which is preliminary data.</text>
</comment>
<evidence type="ECO:0000313" key="1">
    <source>
        <dbReference type="EMBL" id="KAK4360417.1"/>
    </source>
</evidence>
<accession>A0AAE1RZB6</accession>
<keyword evidence="2" id="KW-1185">Reference proteome</keyword>
<evidence type="ECO:0000313" key="2">
    <source>
        <dbReference type="Proteomes" id="UP001291623"/>
    </source>
</evidence>